<dbReference type="PANTHER" id="PTHR30298:SF0">
    <property type="entry name" value="PROTEIN YBFL-RELATED"/>
    <property type="match status" value="1"/>
</dbReference>
<dbReference type="NCBIfam" id="NF033564">
    <property type="entry name" value="transpos_ISAs1"/>
    <property type="match status" value="1"/>
</dbReference>
<evidence type="ECO:0000313" key="3">
    <source>
        <dbReference type="EMBL" id="OOE39836.1"/>
    </source>
</evidence>
<evidence type="ECO:0000259" key="2">
    <source>
        <dbReference type="Pfam" id="PF13808"/>
    </source>
</evidence>
<dbReference type="InterPro" id="IPR047647">
    <property type="entry name" value="ISAs1_transpos"/>
</dbReference>
<evidence type="ECO:0000259" key="1">
    <source>
        <dbReference type="Pfam" id="PF01609"/>
    </source>
</evidence>
<keyword evidence="4" id="KW-1185">Reference proteome</keyword>
<proteinExistence type="predicted"/>
<dbReference type="Proteomes" id="UP000189021">
    <property type="component" value="Unassembled WGS sequence"/>
</dbReference>
<gene>
    <name evidence="3" type="ORF">BZG00_08010</name>
</gene>
<dbReference type="GO" id="GO:0004803">
    <property type="term" value="F:transposase activity"/>
    <property type="evidence" value="ECO:0007669"/>
    <property type="project" value="InterPro"/>
</dbReference>
<dbReference type="Pfam" id="PF13808">
    <property type="entry name" value="DDE_Tnp_1_assoc"/>
    <property type="match status" value="1"/>
</dbReference>
<dbReference type="InterPro" id="IPR002559">
    <property type="entry name" value="Transposase_11"/>
</dbReference>
<sequence length="373" mass="41912">MDIDTFKDYFSAVDDNRQSAKITYPLFDLLFASLCAVIAGSKGWYEIREYILGHHEWFKRNGMFKDGIPADDIIARAISTIEPSVFQACFIDWMKAVHQMTDGQVVAIDGKTLKGSYNREDRSSTIHMVSAYASENHLVLGQLKTDEKSNEISAIPELIRLLDLRGALVTIDAMACQTTIAKTILEQGGDYLLAVKQNQGKLANAITAAFSEQRRTFNDDVVFEHGHGRTESLQCYIIDKECLSGDFTRWPSLQSLVMVESLRVEKERPMSLEYRYYISSKSLTADEASRAIRSHWGIESMHWVLDVNMGEDACQIYKDNGAANVACLRHMASNMVRAEPTKISLVAKQKRCLMNPSFLEKVLAAGIPAMVEK</sequence>
<dbReference type="RefSeq" id="WP_077659221.1">
    <property type="nucleotide sequence ID" value="NZ_CP040022.1"/>
</dbReference>
<dbReference type="Pfam" id="PF01609">
    <property type="entry name" value="DDE_Tnp_1"/>
    <property type="match status" value="1"/>
</dbReference>
<feature type="domain" description="Transposase IS4-like" evidence="1">
    <location>
        <begin position="102"/>
        <end position="335"/>
    </location>
</feature>
<dbReference type="AlphaFoldDB" id="A0AB36JY16"/>
<organism evidence="3 4">
    <name type="scientific">Salinivibrio kushneri</name>
    <dbReference type="NCBI Taxonomy" id="1908198"/>
    <lineage>
        <taxon>Bacteria</taxon>
        <taxon>Pseudomonadati</taxon>
        <taxon>Pseudomonadota</taxon>
        <taxon>Gammaproteobacteria</taxon>
        <taxon>Vibrionales</taxon>
        <taxon>Vibrionaceae</taxon>
        <taxon>Salinivibrio</taxon>
    </lineage>
</organism>
<reference evidence="3 4" key="1">
    <citation type="journal article" date="2017" name="Genome Announc.">
        <title>Draft Genome Sequences of Salinivibrio proteolyticus, Salinivibrio sharmensis, Salinivibrio siamensis, Salinivibrio costicola subsp. alcaliphilus, Salinivibrio costicola subsp. vallismortis, and 29 New Isolates Belonging to the Genus Salinivibrio.</title>
        <authorList>
            <person name="Lopez-Hermoso C."/>
            <person name="de la Haba R.R."/>
            <person name="Sanchez-Porro C."/>
            <person name="Bayliss S.C."/>
            <person name="Feil E.J."/>
            <person name="Ventosa A."/>
        </authorList>
    </citation>
    <scope>NUCLEOTIDE SEQUENCE [LARGE SCALE GENOMIC DNA]</scope>
    <source>
        <strain evidence="3 4">AL184</strain>
    </source>
</reference>
<dbReference type="PANTHER" id="PTHR30298">
    <property type="entry name" value="H REPEAT-ASSOCIATED PREDICTED TRANSPOSASE"/>
    <property type="match status" value="1"/>
</dbReference>
<dbReference type="EMBL" id="MUEK01000006">
    <property type="protein sequence ID" value="OOE39836.1"/>
    <property type="molecule type" value="Genomic_DNA"/>
</dbReference>
<name>A0AB36JY16_9GAMM</name>
<dbReference type="GO" id="GO:0006313">
    <property type="term" value="P:DNA transposition"/>
    <property type="evidence" value="ECO:0007669"/>
    <property type="project" value="InterPro"/>
</dbReference>
<comment type="caution">
    <text evidence="3">The sequence shown here is derived from an EMBL/GenBank/DDBJ whole genome shotgun (WGS) entry which is preliminary data.</text>
</comment>
<accession>A0AB36JY16</accession>
<feature type="domain" description="H repeat-associated protein N-terminal" evidence="2">
    <location>
        <begin position="8"/>
        <end position="94"/>
    </location>
</feature>
<dbReference type="GO" id="GO:0003677">
    <property type="term" value="F:DNA binding"/>
    <property type="evidence" value="ECO:0007669"/>
    <property type="project" value="InterPro"/>
</dbReference>
<evidence type="ECO:0000313" key="4">
    <source>
        <dbReference type="Proteomes" id="UP000189021"/>
    </source>
</evidence>
<dbReference type="InterPro" id="IPR051698">
    <property type="entry name" value="Transposase_11-like"/>
</dbReference>
<dbReference type="InterPro" id="IPR032806">
    <property type="entry name" value="YbfD_N"/>
</dbReference>
<protein>
    <submittedName>
        <fullName evidence="3">ISAs1 family transposase</fullName>
    </submittedName>
</protein>